<proteinExistence type="predicted"/>
<organism evidence="2 3">
    <name type="scientific">Caerostris darwini</name>
    <dbReference type="NCBI Taxonomy" id="1538125"/>
    <lineage>
        <taxon>Eukaryota</taxon>
        <taxon>Metazoa</taxon>
        <taxon>Ecdysozoa</taxon>
        <taxon>Arthropoda</taxon>
        <taxon>Chelicerata</taxon>
        <taxon>Arachnida</taxon>
        <taxon>Araneae</taxon>
        <taxon>Araneomorphae</taxon>
        <taxon>Entelegynae</taxon>
        <taxon>Araneoidea</taxon>
        <taxon>Araneidae</taxon>
        <taxon>Caerostris</taxon>
    </lineage>
</organism>
<evidence type="ECO:0000313" key="2">
    <source>
        <dbReference type="EMBL" id="GIY09958.1"/>
    </source>
</evidence>
<protein>
    <submittedName>
        <fullName evidence="2">Uncharacterized protein</fullName>
    </submittedName>
</protein>
<gene>
    <name evidence="2" type="ORF">CDAR_448421</name>
</gene>
<dbReference type="Proteomes" id="UP001054837">
    <property type="component" value="Unassembled WGS sequence"/>
</dbReference>
<accession>A0AAV4QJU4</accession>
<feature type="compositionally biased region" description="Basic and acidic residues" evidence="1">
    <location>
        <begin position="43"/>
        <end position="53"/>
    </location>
</feature>
<reference evidence="2 3" key="1">
    <citation type="submission" date="2021-06" db="EMBL/GenBank/DDBJ databases">
        <title>Caerostris darwini draft genome.</title>
        <authorList>
            <person name="Kono N."/>
            <person name="Arakawa K."/>
        </authorList>
    </citation>
    <scope>NUCLEOTIDE SEQUENCE [LARGE SCALE GENOMIC DNA]</scope>
</reference>
<feature type="region of interest" description="Disordered" evidence="1">
    <location>
        <begin position="31"/>
        <end position="60"/>
    </location>
</feature>
<sequence length="118" mass="13386">MPQSIKQPKASVKLDSRMPGRIRRQQFTRKWMDPLIPPNGPHVTDKRDKELPPLKKNGGGMTVGVAKTPGQKLQKCFHGFDVMSFYAVLKGKKAKQEYENLFMAFGSSPKRRGVPLQY</sequence>
<dbReference type="AlphaFoldDB" id="A0AAV4QJU4"/>
<name>A0AAV4QJU4_9ARAC</name>
<keyword evidence="3" id="KW-1185">Reference proteome</keyword>
<evidence type="ECO:0000256" key="1">
    <source>
        <dbReference type="SAM" id="MobiDB-lite"/>
    </source>
</evidence>
<evidence type="ECO:0000313" key="3">
    <source>
        <dbReference type="Proteomes" id="UP001054837"/>
    </source>
</evidence>
<comment type="caution">
    <text evidence="2">The sequence shown here is derived from an EMBL/GenBank/DDBJ whole genome shotgun (WGS) entry which is preliminary data.</text>
</comment>
<dbReference type="EMBL" id="BPLQ01004695">
    <property type="protein sequence ID" value="GIY09958.1"/>
    <property type="molecule type" value="Genomic_DNA"/>
</dbReference>